<evidence type="ECO:0000313" key="1">
    <source>
        <dbReference type="EMBL" id="WEW56948.1"/>
    </source>
</evidence>
<protein>
    <submittedName>
        <fullName evidence="1">Uncharacterized protein</fullName>
    </submittedName>
</protein>
<organism evidence="1 2">
    <name type="scientific">Emydomyces testavorans</name>
    <dbReference type="NCBI Taxonomy" id="2070801"/>
    <lineage>
        <taxon>Eukaryota</taxon>
        <taxon>Fungi</taxon>
        <taxon>Dikarya</taxon>
        <taxon>Ascomycota</taxon>
        <taxon>Pezizomycotina</taxon>
        <taxon>Eurotiomycetes</taxon>
        <taxon>Eurotiomycetidae</taxon>
        <taxon>Onygenales</taxon>
        <taxon>Nannizziopsiaceae</taxon>
        <taxon>Emydomyces</taxon>
    </lineage>
</organism>
<name>A0AAF0DET1_9EURO</name>
<evidence type="ECO:0000313" key="2">
    <source>
        <dbReference type="Proteomes" id="UP001219355"/>
    </source>
</evidence>
<gene>
    <name evidence="1" type="ORF">PRK78_002407</name>
</gene>
<reference evidence="1" key="1">
    <citation type="submission" date="2023-03" db="EMBL/GenBank/DDBJ databases">
        <title>Emydomyces testavorans Genome Sequence.</title>
        <authorList>
            <person name="Hoyer L."/>
        </authorList>
    </citation>
    <scope>NUCLEOTIDE SEQUENCE</scope>
    <source>
        <strain evidence="1">16-2883</strain>
    </source>
</reference>
<proteinExistence type="predicted"/>
<keyword evidence="2" id="KW-1185">Reference proteome</keyword>
<dbReference type="EMBL" id="CP120627">
    <property type="protein sequence ID" value="WEW56948.1"/>
    <property type="molecule type" value="Genomic_DNA"/>
</dbReference>
<dbReference type="AlphaFoldDB" id="A0AAF0DET1"/>
<accession>A0AAF0DET1</accession>
<sequence length="513" mass="55850">MDAQKQIYNILSGYFMGLITRLLQLDLLLVSGMLKVAATMTMRAPESVTYRLAGLGATLLSQNIIPQPDGSTPQAIPQSMGWTLAPGVYTPRQLVEGFSPLLDTVVHRLGKDPPNARPARAMLLDNVASNLAVDTRESTLPLTGDTPDVSRREMVQQADRIGKSLVQWAREHTEGVFDPDLNIRSPCEGHLLTPPNVELMFGRRSQPHLMQLFNEYMHQMVLLRDSLLPFSNYKEVVIPVDNKRSRGIRHIEPSRAQFLATLVTKSVSQASVMAYAKAFLAPNLPATSTGGYGFQYSHGVVLPALFGGNSNSLHLLQYVPVKLASAETDVLFDYRHTDYYAAPRVEIPVGAETMPTDLAKFPIDSQGETVQGASLDLVPSPSPSAIRQLELRLEFNNGKCAAVDAGQIARGHRYAYQVLAKKDHGAHATTKLVSVHSDLDVLLQPGDGLISAAKGGIHVIPTTEPLVALALLGRLYPENVILLPQKGKLSQTDDAGKGFEPKFVIWGGMEAGI</sequence>
<dbReference type="Proteomes" id="UP001219355">
    <property type="component" value="Chromosome 1"/>
</dbReference>